<name>A0AAN8FQZ7_TRICO</name>
<proteinExistence type="predicted"/>
<comment type="caution">
    <text evidence="2">The sequence shown here is derived from an EMBL/GenBank/DDBJ whole genome shotgun (WGS) entry which is preliminary data.</text>
</comment>
<protein>
    <submittedName>
        <fullName evidence="2">Uncharacterized protein</fullName>
    </submittedName>
</protein>
<gene>
    <name evidence="2" type="ORF">GCK32_012407</name>
</gene>
<accession>A0AAN8FQZ7</accession>
<evidence type="ECO:0000313" key="2">
    <source>
        <dbReference type="EMBL" id="KAK5974755.1"/>
    </source>
</evidence>
<dbReference type="AlphaFoldDB" id="A0AAN8FQZ7"/>
<feature type="compositionally biased region" description="Basic and acidic residues" evidence="1">
    <location>
        <begin position="421"/>
        <end position="440"/>
    </location>
</feature>
<feature type="region of interest" description="Disordered" evidence="1">
    <location>
        <begin position="79"/>
        <end position="113"/>
    </location>
</feature>
<keyword evidence="3" id="KW-1185">Reference proteome</keyword>
<dbReference type="Proteomes" id="UP001331761">
    <property type="component" value="Unassembled WGS sequence"/>
</dbReference>
<feature type="region of interest" description="Disordered" evidence="1">
    <location>
        <begin position="418"/>
        <end position="462"/>
    </location>
</feature>
<reference evidence="2 3" key="1">
    <citation type="submission" date="2019-10" db="EMBL/GenBank/DDBJ databases">
        <title>Assembly and Annotation for the nematode Trichostrongylus colubriformis.</title>
        <authorList>
            <person name="Martin J."/>
        </authorList>
    </citation>
    <scope>NUCLEOTIDE SEQUENCE [LARGE SCALE GENOMIC DNA]</scope>
    <source>
        <strain evidence="2">G859</strain>
        <tissue evidence="2">Whole worm</tissue>
    </source>
</reference>
<feature type="compositionally biased region" description="Polar residues" evidence="1">
    <location>
        <begin position="96"/>
        <end position="105"/>
    </location>
</feature>
<evidence type="ECO:0000313" key="3">
    <source>
        <dbReference type="Proteomes" id="UP001331761"/>
    </source>
</evidence>
<sequence>MIDLCKVVSGLDLSPEAEEAMASYSDDLVDALIDAMCRETKERGARRISEDDALKSVKVVSFFPARVVPRTTLKIFASRSRPDGEASTGPDVGACDNNQPTQRPSQPAIRSRRPIIDEARFLEDIRKMKPKDTRETQTYYSHKMVLEAKDLLPRLGAAAIAEAQAAVERPARHFVGRPQPLITEDRGCVQPELTTYNRYRNYLGIVGPMPNIKPNIGPLTKLPAYLQALQQRNEMLGLASGGSTVRQVPAQPVPMNRPTQQPIQPGPPQRPYRYLPQQRTIHIPQSIPMPMTVRQAVQRMPLNNAARLSQGFYQRQRGDGWVEELERSALMSPTPPLTECDYPLYAGGDHYHCALSRKSADKTLSLTVEPGEKPPETPACTQELPPPDDNVWEPLEGPVDHVDCAEYYMRISSSAMKARKAAPEKAKSVEEQREKGKGQKESVAGSIRNDSRVLVLPKPPAHLSPKEVERFNNCVRRLQLIALGGSPERS</sequence>
<dbReference type="EMBL" id="WIXE01013849">
    <property type="protein sequence ID" value="KAK5974755.1"/>
    <property type="molecule type" value="Genomic_DNA"/>
</dbReference>
<evidence type="ECO:0000256" key="1">
    <source>
        <dbReference type="SAM" id="MobiDB-lite"/>
    </source>
</evidence>
<organism evidence="2 3">
    <name type="scientific">Trichostrongylus colubriformis</name>
    <name type="common">Black scour worm</name>
    <dbReference type="NCBI Taxonomy" id="6319"/>
    <lineage>
        <taxon>Eukaryota</taxon>
        <taxon>Metazoa</taxon>
        <taxon>Ecdysozoa</taxon>
        <taxon>Nematoda</taxon>
        <taxon>Chromadorea</taxon>
        <taxon>Rhabditida</taxon>
        <taxon>Rhabditina</taxon>
        <taxon>Rhabditomorpha</taxon>
        <taxon>Strongyloidea</taxon>
        <taxon>Trichostrongylidae</taxon>
        <taxon>Trichostrongylus</taxon>
    </lineage>
</organism>